<dbReference type="RefSeq" id="XP_016974562.1">
    <property type="nucleotide sequence ID" value="XM_017119073.1"/>
</dbReference>
<dbReference type="OMA" id="FLCVDEM"/>
<dbReference type="InterPro" id="IPR006760">
    <property type="entry name" value="Endosulphine"/>
</dbReference>
<feature type="compositionally biased region" description="Polar residues" evidence="5">
    <location>
        <begin position="1"/>
        <end position="17"/>
    </location>
</feature>
<dbReference type="GO" id="GO:0005737">
    <property type="term" value="C:cytoplasm"/>
    <property type="evidence" value="ECO:0007669"/>
    <property type="project" value="UniProtKB-SubCell"/>
</dbReference>
<comment type="subcellular location">
    <subcellularLocation>
        <location evidence="4">Cytoplasm</location>
    </subcellularLocation>
</comment>
<comment type="similarity">
    <text evidence="1 4">Belongs to the endosulfine family.</text>
</comment>
<reference evidence="7" key="1">
    <citation type="journal article" date="2021" name="Elife">
        <title>Highly contiguous assemblies of 101 drosophilid genomes.</title>
        <authorList>
            <person name="Kim B.Y."/>
            <person name="Wang J.R."/>
            <person name="Miller D.E."/>
            <person name="Barmina O."/>
            <person name="Delaney E."/>
            <person name="Thompson A."/>
            <person name="Comeault A.A."/>
            <person name="Peede D."/>
            <person name="D'Agostino E.R."/>
            <person name="Pelaez J."/>
            <person name="Aguilar J.M."/>
            <person name="Haji D."/>
            <person name="Matsunaga T."/>
            <person name="Armstrong E.E."/>
            <person name="Zych M."/>
            <person name="Ogawa Y."/>
            <person name="Stamenkovic-Radak M."/>
            <person name="Jelic M."/>
            <person name="Veselinovic M.S."/>
            <person name="Tanaskovic M."/>
            <person name="Eric P."/>
            <person name="Gao J.J."/>
            <person name="Katoh T.K."/>
            <person name="Toda M.J."/>
            <person name="Watabe H."/>
            <person name="Watada M."/>
            <person name="Davis J.S."/>
            <person name="Moyle L.C."/>
            <person name="Manoli G."/>
            <person name="Bertolini E."/>
            <person name="Kostal V."/>
            <person name="Hawley R.S."/>
            <person name="Takahashi A."/>
            <person name="Jones C.D."/>
            <person name="Price D.K."/>
            <person name="Whiteman N."/>
            <person name="Kopp A."/>
            <person name="Matute D.R."/>
            <person name="Petrov D.A."/>
        </authorList>
    </citation>
    <scope>NUCLEOTIDE SEQUENCE [LARGE SCALE GENOMIC DNA]</scope>
</reference>
<dbReference type="Pfam" id="PF04667">
    <property type="entry name" value="Endosulfine"/>
    <property type="match status" value="1"/>
</dbReference>
<evidence type="ECO:0000256" key="3">
    <source>
        <dbReference type="ARBA" id="ARBA00023272"/>
    </source>
</evidence>
<keyword evidence="4" id="KW-0132">Cell division</keyword>
<dbReference type="CTD" id="39554"/>
<keyword evidence="2 4" id="KW-0498">Mitosis</keyword>
<comment type="function">
    <text evidence="4">Protein phosphatase inhibitor that specifically inhibits protein phosphatase 2A (PP2A) during mitosis.</text>
</comment>
<dbReference type="PANTHER" id="PTHR10358">
    <property type="entry name" value="ENDOSULFINE"/>
    <property type="match status" value="1"/>
</dbReference>
<evidence type="ECO:0000313" key="8">
    <source>
        <dbReference type="RefSeq" id="XP_016974562.1"/>
    </source>
</evidence>
<dbReference type="Proteomes" id="UP001652680">
    <property type="component" value="Unassembled WGS sequence"/>
</dbReference>
<dbReference type="GO" id="GO:0004864">
    <property type="term" value="F:protein phosphatase inhibitor activity"/>
    <property type="evidence" value="ECO:0007669"/>
    <property type="project" value="UniProtKB-KW"/>
</dbReference>
<keyword evidence="7" id="KW-1185">Reference proteome</keyword>
<proteinExistence type="inferred from homology"/>
<evidence type="ECO:0000256" key="2">
    <source>
        <dbReference type="ARBA" id="ARBA00022776"/>
    </source>
</evidence>
<name>A0A6P4E949_DRORH</name>
<protein>
    <submittedName>
        <fullName evidence="8">Alpha-endosulfine</fullName>
    </submittedName>
</protein>
<evidence type="ECO:0000313" key="6">
    <source>
        <dbReference type="EnsemblMetazoa" id="XP_016974562.1"/>
    </source>
</evidence>
<evidence type="ECO:0000256" key="1">
    <source>
        <dbReference type="ARBA" id="ARBA00010520"/>
    </source>
</evidence>
<dbReference type="GO" id="GO:0051301">
    <property type="term" value="P:cell division"/>
    <property type="evidence" value="ECO:0007669"/>
    <property type="project" value="UniProtKB-KW"/>
</dbReference>
<dbReference type="AlphaFoldDB" id="A0A6P4E949"/>
<accession>A0A6P4E949</accession>
<keyword evidence="4" id="KW-0963">Cytoplasm</keyword>
<evidence type="ECO:0000256" key="5">
    <source>
        <dbReference type="SAM" id="MobiDB-lite"/>
    </source>
</evidence>
<dbReference type="OrthoDB" id="5949865at2759"/>
<reference evidence="8" key="2">
    <citation type="submission" date="2025-04" db="UniProtKB">
        <authorList>
            <consortium name="RefSeq"/>
        </authorList>
    </citation>
    <scope>IDENTIFICATION</scope>
</reference>
<gene>
    <name evidence="8" type="primary">LOC108041211</name>
    <name evidence="6" type="synonym">108041211</name>
</gene>
<keyword evidence="3 4" id="KW-0650">Protein phosphatase inhibitor</keyword>
<dbReference type="EnsemblMetazoa" id="XM_017119073.2">
    <property type="protein sequence ID" value="XP_016974562.1"/>
    <property type="gene ID" value="LOC108041211"/>
</dbReference>
<dbReference type="PANTHER" id="PTHR10358:SF6">
    <property type="entry name" value="ENDOSULFINE, ISOFORM A"/>
    <property type="match status" value="1"/>
</dbReference>
<feature type="region of interest" description="Disordered" evidence="5">
    <location>
        <begin position="1"/>
        <end position="26"/>
    </location>
</feature>
<dbReference type="GeneID" id="108041211"/>
<organism evidence="8">
    <name type="scientific">Drosophila rhopaloa</name>
    <name type="common">Fruit fly</name>
    <dbReference type="NCBI Taxonomy" id="1041015"/>
    <lineage>
        <taxon>Eukaryota</taxon>
        <taxon>Metazoa</taxon>
        <taxon>Ecdysozoa</taxon>
        <taxon>Arthropoda</taxon>
        <taxon>Hexapoda</taxon>
        <taxon>Insecta</taxon>
        <taxon>Pterygota</taxon>
        <taxon>Neoptera</taxon>
        <taxon>Endopterygota</taxon>
        <taxon>Diptera</taxon>
        <taxon>Brachycera</taxon>
        <taxon>Muscomorpha</taxon>
        <taxon>Ephydroidea</taxon>
        <taxon>Drosophilidae</taxon>
        <taxon>Drosophila</taxon>
        <taxon>Sophophora</taxon>
    </lineage>
</organism>
<evidence type="ECO:0000256" key="4">
    <source>
        <dbReference type="RuleBase" id="RU363120"/>
    </source>
</evidence>
<reference evidence="6" key="3">
    <citation type="submission" date="2025-05" db="UniProtKB">
        <authorList>
            <consortium name="EnsemblMetazoa"/>
        </authorList>
    </citation>
    <scope>IDENTIFICATION</scope>
</reference>
<evidence type="ECO:0000313" key="7">
    <source>
        <dbReference type="Proteomes" id="UP001652680"/>
    </source>
</evidence>
<sequence length="119" mass="12961">MSSAEENSNSPATTPQDNEAAEQVNLTDLEKIEEEKLKSKYPSGMRVPGGHSAFLQKRLQKGQKFFDSGDYQMAKQKGGSVKQVFANKVTTGEAIPTPETVPARKTSIIQPCNKFPATS</sequence>
<keyword evidence="4" id="KW-0131">Cell cycle</keyword>